<keyword evidence="2" id="KW-0808">Transferase</keyword>
<dbReference type="InterPro" id="IPR008271">
    <property type="entry name" value="Ser/Thr_kinase_AS"/>
</dbReference>
<dbReference type="GO" id="GO:0000776">
    <property type="term" value="C:kinetochore"/>
    <property type="evidence" value="ECO:0007669"/>
    <property type="project" value="TreeGrafter"/>
</dbReference>
<feature type="region of interest" description="Disordered" evidence="7">
    <location>
        <begin position="1"/>
        <end position="50"/>
    </location>
</feature>
<feature type="compositionally biased region" description="Polar residues" evidence="7">
    <location>
        <begin position="683"/>
        <end position="692"/>
    </location>
</feature>
<feature type="region of interest" description="Disordered" evidence="7">
    <location>
        <begin position="394"/>
        <end position="720"/>
    </location>
</feature>
<dbReference type="Pfam" id="PF00069">
    <property type="entry name" value="Pkinase"/>
    <property type="match status" value="1"/>
</dbReference>
<dbReference type="Proteomes" id="UP000054564">
    <property type="component" value="Unassembled WGS sequence"/>
</dbReference>
<dbReference type="PROSITE" id="PS00108">
    <property type="entry name" value="PROTEIN_KINASE_ST"/>
    <property type="match status" value="1"/>
</dbReference>
<dbReference type="InterPro" id="IPR017441">
    <property type="entry name" value="Protein_kinase_ATP_BS"/>
</dbReference>
<dbReference type="PROSITE" id="PS00107">
    <property type="entry name" value="PROTEIN_KINASE_ATP"/>
    <property type="match status" value="1"/>
</dbReference>
<feature type="region of interest" description="Disordered" evidence="7">
    <location>
        <begin position="237"/>
        <end position="359"/>
    </location>
</feature>
<feature type="compositionally biased region" description="Low complexity" evidence="7">
    <location>
        <begin position="661"/>
        <end position="677"/>
    </location>
</feature>
<dbReference type="GO" id="GO:0005634">
    <property type="term" value="C:nucleus"/>
    <property type="evidence" value="ECO:0007669"/>
    <property type="project" value="TreeGrafter"/>
</dbReference>
<evidence type="ECO:0000256" key="6">
    <source>
        <dbReference type="PROSITE-ProRule" id="PRU10141"/>
    </source>
</evidence>
<keyword evidence="1" id="KW-0723">Serine/threonine-protein kinase</keyword>
<dbReference type="PROSITE" id="PS50011">
    <property type="entry name" value="PROTEIN_KINASE_DOM"/>
    <property type="match status" value="1"/>
</dbReference>
<feature type="region of interest" description="Disordered" evidence="7">
    <location>
        <begin position="158"/>
        <end position="196"/>
    </location>
</feature>
<feature type="compositionally biased region" description="Polar residues" evidence="7">
    <location>
        <begin position="467"/>
        <end position="505"/>
    </location>
</feature>
<dbReference type="SUPFAM" id="SSF56112">
    <property type="entry name" value="Protein kinase-like (PK-like)"/>
    <property type="match status" value="1"/>
</dbReference>
<dbReference type="GO" id="GO:0004712">
    <property type="term" value="F:protein serine/threonine/tyrosine kinase activity"/>
    <property type="evidence" value="ECO:0007669"/>
    <property type="project" value="TreeGrafter"/>
</dbReference>
<feature type="compositionally biased region" description="Polar residues" evidence="7">
    <location>
        <begin position="267"/>
        <end position="280"/>
    </location>
</feature>
<organism evidence="9 10">
    <name type="scientific">Puccinia striiformis f. sp. tritici PST-78</name>
    <dbReference type="NCBI Taxonomy" id="1165861"/>
    <lineage>
        <taxon>Eukaryota</taxon>
        <taxon>Fungi</taxon>
        <taxon>Dikarya</taxon>
        <taxon>Basidiomycota</taxon>
        <taxon>Pucciniomycotina</taxon>
        <taxon>Pucciniomycetes</taxon>
        <taxon>Pucciniales</taxon>
        <taxon>Pucciniaceae</taxon>
        <taxon>Puccinia</taxon>
    </lineage>
</organism>
<dbReference type="GO" id="GO:0098813">
    <property type="term" value="P:nuclear chromosome segregation"/>
    <property type="evidence" value="ECO:0007669"/>
    <property type="project" value="UniProtKB-ARBA"/>
</dbReference>
<dbReference type="AlphaFoldDB" id="A0A0L0UYX2"/>
<feature type="compositionally biased region" description="Polar residues" evidence="7">
    <location>
        <begin position="341"/>
        <end position="359"/>
    </location>
</feature>
<feature type="compositionally biased region" description="Acidic residues" evidence="7">
    <location>
        <begin position="810"/>
        <end position="822"/>
    </location>
</feature>
<evidence type="ECO:0000256" key="1">
    <source>
        <dbReference type="ARBA" id="ARBA00022527"/>
    </source>
</evidence>
<feature type="compositionally biased region" description="Polar residues" evidence="7">
    <location>
        <begin position="8"/>
        <end position="18"/>
    </location>
</feature>
<dbReference type="PANTHER" id="PTHR22974">
    <property type="entry name" value="MIXED LINEAGE PROTEIN KINASE"/>
    <property type="match status" value="1"/>
</dbReference>
<reference evidence="10" key="1">
    <citation type="submission" date="2014-03" db="EMBL/GenBank/DDBJ databases">
        <title>The Genome Sequence of Puccinia striiformis f. sp. tritici PST-78.</title>
        <authorList>
            <consortium name="The Broad Institute Genome Sequencing Platform"/>
            <person name="Cuomo C."/>
            <person name="Hulbert S."/>
            <person name="Chen X."/>
            <person name="Walker B."/>
            <person name="Young S.K."/>
            <person name="Zeng Q."/>
            <person name="Gargeya S."/>
            <person name="Fitzgerald M."/>
            <person name="Haas B."/>
            <person name="Abouelleil A."/>
            <person name="Alvarado L."/>
            <person name="Arachchi H.M."/>
            <person name="Berlin A.M."/>
            <person name="Chapman S.B."/>
            <person name="Goldberg J."/>
            <person name="Griggs A."/>
            <person name="Gujja S."/>
            <person name="Hansen M."/>
            <person name="Howarth C."/>
            <person name="Imamovic A."/>
            <person name="Larimer J."/>
            <person name="McCowan C."/>
            <person name="Montmayeur A."/>
            <person name="Murphy C."/>
            <person name="Neiman D."/>
            <person name="Pearson M."/>
            <person name="Priest M."/>
            <person name="Roberts A."/>
            <person name="Saif S."/>
            <person name="Shea T."/>
            <person name="Sisk P."/>
            <person name="Sykes S."/>
            <person name="Wortman J."/>
            <person name="Nusbaum C."/>
            <person name="Birren B."/>
        </authorList>
    </citation>
    <scope>NUCLEOTIDE SEQUENCE [LARGE SCALE GENOMIC DNA]</scope>
    <source>
        <strain evidence="10">race PST-78</strain>
    </source>
</reference>
<dbReference type="GO" id="GO:0004674">
    <property type="term" value="F:protein serine/threonine kinase activity"/>
    <property type="evidence" value="ECO:0007669"/>
    <property type="project" value="UniProtKB-KW"/>
</dbReference>
<feature type="compositionally biased region" description="Polar residues" evidence="7">
    <location>
        <begin position="113"/>
        <end position="129"/>
    </location>
</feature>
<feature type="compositionally biased region" description="Basic and acidic residues" evidence="7">
    <location>
        <begin position="631"/>
        <end position="640"/>
    </location>
</feature>
<feature type="binding site" evidence="6">
    <location>
        <position position="921"/>
    </location>
    <ligand>
        <name>ATP</name>
        <dbReference type="ChEBI" id="CHEBI:30616"/>
    </ligand>
</feature>
<dbReference type="GO" id="GO:0007094">
    <property type="term" value="P:mitotic spindle assembly checkpoint signaling"/>
    <property type="evidence" value="ECO:0007669"/>
    <property type="project" value="TreeGrafter"/>
</dbReference>
<feature type="region of interest" description="Disordered" evidence="7">
    <location>
        <begin position="69"/>
        <end position="134"/>
    </location>
</feature>
<keyword evidence="10" id="KW-1185">Reference proteome</keyword>
<keyword evidence="3 6" id="KW-0547">Nucleotide-binding</keyword>
<feature type="compositionally biased region" description="Low complexity" evidence="7">
    <location>
        <begin position="313"/>
        <end position="331"/>
    </location>
</feature>
<comment type="caution">
    <text evidence="9">The sequence shown here is derived from an EMBL/GenBank/DDBJ whole genome shotgun (WGS) entry which is preliminary data.</text>
</comment>
<evidence type="ECO:0000256" key="5">
    <source>
        <dbReference type="ARBA" id="ARBA00022840"/>
    </source>
</evidence>
<feature type="compositionally biased region" description="Polar residues" evidence="7">
    <location>
        <begin position="159"/>
        <end position="172"/>
    </location>
</feature>
<dbReference type="InterPro" id="IPR027084">
    <property type="entry name" value="Mps1_cat"/>
</dbReference>
<feature type="compositionally biased region" description="Low complexity" evidence="7">
    <location>
        <begin position="78"/>
        <end position="88"/>
    </location>
</feature>
<dbReference type="STRING" id="1165861.A0A0L0UYX2"/>
<dbReference type="FunFam" id="3.30.200.20:FF:000131">
    <property type="entry name" value="Dual specificity protein kinase TTK"/>
    <property type="match status" value="1"/>
</dbReference>
<evidence type="ECO:0000256" key="3">
    <source>
        <dbReference type="ARBA" id="ARBA00022741"/>
    </source>
</evidence>
<gene>
    <name evidence="9" type="ORF">PSTG_14337</name>
</gene>
<sequence length="1248" mass="137239">MSLLGISQPRSTSSSHNNPFRPRRSTSTASLHQPFQSPGPQYQFPANTYPAPTLKRLGSKLFHRKQSLSVSSISTGQLTTATSLSPPTSERPLSLLPDSTPGTRQPHYPQLIPRQTNSNQPHESCQPVANHTRRSSISLRSSFLGITNLSTKSLSSLTRIGNSNKSTNNQSPAMEDEPDNYQTFSQPSTPSMKGQYISKNTANITPTPVTPSTPLEKPEFQTEYARQLFRGTADHRSYTTHEDDDEELAPTSSGSDLDAELRRHGVTSATVASRNSTSSLGRAIGNPNINPTDGSHEGSSEQSHQSACLPRHPLSQSRSSALSAAPRANSPTYQPFPPSSHTPAFNSTLNSRARQSTTFRSSIRRKVNGLKVGMNLLKPSRIPVDEANCLASPEEISKDSGSEYMNPAGSNDTARSQRPPSVMSSRAESALKDFLPQISPINGNPSLPGLPLRNPTGDTPSLDGLQRHSSVTRSSHSPAPSIQSAHVRSTHISRLGQQQPNSVATRENDAMAPGRPTSSNGPPASQFHPPSLQRLRPGRVPLQSLDQPSDCYHHAGTQSHQPLAKRPSTAGQPSGPSYSPDGLQHAKNTPLVAHNASDPEPTLEVAHSAEVSPAPPPISLARRRSPIIHESSNDLRRQIAREVNGNRPGLAQRAYSETRGSSSVTPPSSQAPPSTASHAIINLSRNSVQRQHSACESDYKHPPNHNTQQPDRYHQKPQHYPQPQNLLVTHQTPQWPHHHLYSSAHPHNGHNGQQQDFLQPGIPATPLSSSQHPSHQYQTPSLNPQGSFSALSTAVPQRRRPAPPVQSPSQDEDGESDDDDEIVCAPQPPPRNHYQPPASQRKFYVREDEDAGYNNKQRLVPLNDERDWQIRKPLEANRIEKNMIVVNGIEYSRQCVIGRGGSSKVFRAGMGDGSPKMVAIKVVGLKQADRQTYLTFCNEIALLQRLRGHDRIINLIDSATDHERRKVWLVMELGETDLNQLLNRQIGKPISFRFIKHIWEQMLEAVHAVHEEGIIHTDLKPANFVLVQGSVKIIDFGIAKAVPADTANISRETQIGTANYMSPEALMMQQSSHGDHQTVKMGRPTDVWALGCILYQMVYGHTPFSKLDTSLKVHTIRDPNHRIDYPETAAPMQITPEGKKVPLEEHKVVVEHEAIQTIKACLMYDKARRPSIPELLKDEFLLGSSAGTAPVSKVNPDGGITLQPGMFELVIQKSWAWYARKTADGGRLTEHQKKKFLYSLKMSVNCSQ</sequence>
<accession>A0A0L0UYX2</accession>
<evidence type="ECO:0000256" key="4">
    <source>
        <dbReference type="ARBA" id="ARBA00022777"/>
    </source>
</evidence>
<proteinExistence type="predicted"/>
<evidence type="ECO:0000259" key="8">
    <source>
        <dbReference type="PROSITE" id="PS50011"/>
    </source>
</evidence>
<keyword evidence="4 9" id="KW-0418">Kinase</keyword>
<evidence type="ECO:0000313" key="10">
    <source>
        <dbReference type="Proteomes" id="UP000054564"/>
    </source>
</evidence>
<feature type="compositionally biased region" description="Polar residues" evidence="7">
    <location>
        <begin position="180"/>
        <end position="196"/>
    </location>
</feature>
<dbReference type="Gene3D" id="3.30.200.20">
    <property type="entry name" value="Phosphorylase Kinase, domain 1"/>
    <property type="match status" value="1"/>
</dbReference>
<keyword evidence="5 6" id="KW-0067">ATP-binding</keyword>
<evidence type="ECO:0000313" key="9">
    <source>
        <dbReference type="EMBL" id="KNE92243.1"/>
    </source>
</evidence>
<dbReference type="InterPro" id="IPR000719">
    <property type="entry name" value="Prot_kinase_dom"/>
</dbReference>
<feature type="domain" description="Protein kinase" evidence="8">
    <location>
        <begin position="891"/>
        <end position="1181"/>
    </location>
</feature>
<dbReference type="EMBL" id="AJIL01000170">
    <property type="protein sequence ID" value="KNE92243.1"/>
    <property type="molecule type" value="Genomic_DNA"/>
</dbReference>
<dbReference type="InterPro" id="IPR011009">
    <property type="entry name" value="Kinase-like_dom_sf"/>
</dbReference>
<feature type="compositionally biased region" description="Polar residues" evidence="7">
    <location>
        <begin position="25"/>
        <end position="46"/>
    </location>
</feature>
<dbReference type="SMART" id="SM00220">
    <property type="entry name" value="S_TKc"/>
    <property type="match status" value="1"/>
</dbReference>
<feature type="compositionally biased region" description="Polar residues" evidence="7">
    <location>
        <begin position="408"/>
        <end position="427"/>
    </location>
</feature>
<evidence type="ECO:0000256" key="2">
    <source>
        <dbReference type="ARBA" id="ARBA00022679"/>
    </source>
</evidence>
<dbReference type="PANTHER" id="PTHR22974:SF21">
    <property type="entry name" value="DUAL SPECIFICITY PROTEIN KINASE TTK"/>
    <property type="match status" value="1"/>
</dbReference>
<evidence type="ECO:0000256" key="7">
    <source>
        <dbReference type="SAM" id="MobiDB-lite"/>
    </source>
</evidence>
<dbReference type="GO" id="GO:0034501">
    <property type="term" value="P:protein localization to kinetochore"/>
    <property type="evidence" value="ECO:0007669"/>
    <property type="project" value="TreeGrafter"/>
</dbReference>
<feature type="compositionally biased region" description="Polar residues" evidence="7">
    <location>
        <begin position="766"/>
        <end position="792"/>
    </location>
</feature>
<dbReference type="GO" id="GO:0033316">
    <property type="term" value="P:meiotic spindle assembly checkpoint signaling"/>
    <property type="evidence" value="ECO:0007669"/>
    <property type="project" value="TreeGrafter"/>
</dbReference>
<protein>
    <submittedName>
        <fullName evidence="9">TTK protein kinase</fullName>
    </submittedName>
</protein>
<dbReference type="OrthoDB" id="20524at2759"/>
<feature type="region of interest" description="Disordered" evidence="7">
    <location>
        <begin position="737"/>
        <end position="838"/>
    </location>
</feature>
<dbReference type="Gene3D" id="1.10.510.10">
    <property type="entry name" value="Transferase(Phosphotransferase) domain 1"/>
    <property type="match status" value="1"/>
</dbReference>
<name>A0A0L0UYX2_9BASI</name>
<dbReference type="FunFam" id="1.10.510.10:FF:000224">
    <property type="entry name" value="serine/threonine-protein kinase mph1 isoform X1"/>
    <property type="match status" value="1"/>
</dbReference>
<dbReference type="GO" id="GO:0005524">
    <property type="term" value="F:ATP binding"/>
    <property type="evidence" value="ECO:0007669"/>
    <property type="project" value="UniProtKB-UniRule"/>
</dbReference>
<dbReference type="CDD" id="cd14131">
    <property type="entry name" value="PKc_Mps1"/>
    <property type="match status" value="1"/>
</dbReference>